<dbReference type="InterPro" id="IPR009078">
    <property type="entry name" value="Ferritin-like_SF"/>
</dbReference>
<reference evidence="9 12" key="2">
    <citation type="submission" date="2019-02" db="EMBL/GenBank/DDBJ databases">
        <title>Complete genome sequence of Desulfobacter hydrogenophilus AcRS1.</title>
        <authorList>
            <person name="Marietou A."/>
            <person name="Lund M.B."/>
            <person name="Marshall I.P.G."/>
            <person name="Schreiber L."/>
            <person name="Jorgensen B."/>
        </authorList>
    </citation>
    <scope>NUCLEOTIDE SEQUENCE [LARGE SCALE GENOMIC DNA]</scope>
    <source>
        <strain evidence="9 12">AcRS1</strain>
    </source>
</reference>
<evidence type="ECO:0000256" key="1">
    <source>
        <dbReference type="ARBA" id="ARBA00006950"/>
    </source>
</evidence>
<dbReference type="GO" id="GO:0005829">
    <property type="term" value="C:cytosol"/>
    <property type="evidence" value="ECO:0007669"/>
    <property type="project" value="TreeGrafter"/>
</dbReference>
<dbReference type="CDD" id="cd01055">
    <property type="entry name" value="Nonheme_Ferritin"/>
    <property type="match status" value="1"/>
</dbReference>
<evidence type="ECO:0000313" key="11">
    <source>
        <dbReference type="Proteomes" id="UP000248798"/>
    </source>
</evidence>
<name>A0A328FJE7_9BACT</name>
<comment type="catalytic activity">
    <reaction evidence="7">
        <text>4 Fe(2+) + O2 + 6 H2O = 4 iron(III) oxide-hydroxide + 12 H(+)</text>
        <dbReference type="Rhea" id="RHEA:11972"/>
        <dbReference type="ChEBI" id="CHEBI:15377"/>
        <dbReference type="ChEBI" id="CHEBI:15378"/>
        <dbReference type="ChEBI" id="CHEBI:15379"/>
        <dbReference type="ChEBI" id="CHEBI:29033"/>
        <dbReference type="ChEBI" id="CHEBI:78619"/>
        <dbReference type="EC" id="1.16.3.2"/>
    </reaction>
</comment>
<feature type="binding site" evidence="6">
    <location>
        <position position="94"/>
    </location>
    <ligand>
        <name>Fe cation</name>
        <dbReference type="ChEBI" id="CHEBI:24875"/>
        <label>1</label>
    </ligand>
</feature>
<dbReference type="OrthoDB" id="9801481at2"/>
<dbReference type="EC" id="1.16.3.2" evidence="7"/>
<feature type="binding site" evidence="6">
    <location>
        <position position="127"/>
    </location>
    <ligand>
        <name>Fe cation</name>
        <dbReference type="ChEBI" id="CHEBI:24875"/>
        <label>1</label>
    </ligand>
</feature>
<dbReference type="FunFam" id="1.20.1260.10:FF:000001">
    <property type="entry name" value="Non-heme ferritin"/>
    <property type="match status" value="1"/>
</dbReference>
<feature type="domain" description="Ferritin-like diiron" evidence="8">
    <location>
        <begin position="1"/>
        <end position="145"/>
    </location>
</feature>
<dbReference type="PANTHER" id="PTHR11431">
    <property type="entry name" value="FERRITIN"/>
    <property type="match status" value="1"/>
</dbReference>
<evidence type="ECO:0000256" key="7">
    <source>
        <dbReference type="RuleBase" id="RU361145"/>
    </source>
</evidence>
<dbReference type="Proteomes" id="UP000293902">
    <property type="component" value="Chromosome"/>
</dbReference>
<dbReference type="GO" id="GO:0004322">
    <property type="term" value="F:ferroxidase activity"/>
    <property type="evidence" value="ECO:0007669"/>
    <property type="project" value="TreeGrafter"/>
</dbReference>
<organism evidence="10 11">
    <name type="scientific">Desulfobacter hydrogenophilus</name>
    <dbReference type="NCBI Taxonomy" id="2291"/>
    <lineage>
        <taxon>Bacteria</taxon>
        <taxon>Pseudomonadati</taxon>
        <taxon>Thermodesulfobacteriota</taxon>
        <taxon>Desulfobacteria</taxon>
        <taxon>Desulfobacterales</taxon>
        <taxon>Desulfobacteraceae</taxon>
        <taxon>Desulfobacter</taxon>
    </lineage>
</organism>
<dbReference type="PROSITE" id="PS50905">
    <property type="entry name" value="FERRITIN_LIKE"/>
    <property type="match status" value="1"/>
</dbReference>
<dbReference type="Proteomes" id="UP000248798">
    <property type="component" value="Unassembled WGS sequence"/>
</dbReference>
<dbReference type="GO" id="GO:0006879">
    <property type="term" value="P:intracellular iron ion homeostasis"/>
    <property type="evidence" value="ECO:0007669"/>
    <property type="project" value="UniProtKB-KW"/>
</dbReference>
<dbReference type="RefSeq" id="WP_111954106.1">
    <property type="nucleotide sequence ID" value="NZ_CP036313.1"/>
</dbReference>
<evidence type="ECO:0000313" key="12">
    <source>
        <dbReference type="Proteomes" id="UP000293902"/>
    </source>
</evidence>
<comment type="function">
    <text evidence="7">Iron-storage protein.</text>
</comment>
<feature type="binding site" evidence="6">
    <location>
        <position position="17"/>
    </location>
    <ligand>
        <name>Fe cation</name>
        <dbReference type="ChEBI" id="CHEBI:24875"/>
        <label>1</label>
    </ligand>
</feature>
<comment type="similarity">
    <text evidence="1 7">Belongs to the ferritin family. Prokaryotic subfamily.</text>
</comment>
<dbReference type="Pfam" id="PF00210">
    <property type="entry name" value="Ferritin"/>
    <property type="match status" value="1"/>
</dbReference>
<dbReference type="EMBL" id="CP036313">
    <property type="protein sequence ID" value="QBH11558.1"/>
    <property type="molecule type" value="Genomic_DNA"/>
</dbReference>
<dbReference type="EMBL" id="QLNI01000007">
    <property type="protein sequence ID" value="RAM03107.1"/>
    <property type="molecule type" value="Genomic_DNA"/>
</dbReference>
<keyword evidence="5 6" id="KW-0408">Iron</keyword>
<dbReference type="GO" id="GO:0008199">
    <property type="term" value="F:ferric iron binding"/>
    <property type="evidence" value="ECO:0007669"/>
    <property type="project" value="InterPro"/>
</dbReference>
<keyword evidence="12" id="KW-1185">Reference proteome</keyword>
<dbReference type="GO" id="GO:0042802">
    <property type="term" value="F:identical protein binding"/>
    <property type="evidence" value="ECO:0007669"/>
    <property type="project" value="UniProtKB-ARBA"/>
</dbReference>
<keyword evidence="4" id="KW-0560">Oxidoreductase</keyword>
<dbReference type="InterPro" id="IPR009040">
    <property type="entry name" value="Ferritin-like_diiron"/>
</dbReference>
<keyword evidence="3 6" id="KW-0479">Metal-binding</keyword>
<dbReference type="InterPro" id="IPR041719">
    <property type="entry name" value="Ferritin_prok"/>
</dbReference>
<proteinExistence type="inferred from homology"/>
<keyword evidence="7" id="KW-0963">Cytoplasm</keyword>
<evidence type="ECO:0000256" key="2">
    <source>
        <dbReference type="ARBA" id="ARBA00022434"/>
    </source>
</evidence>
<reference evidence="10 11" key="1">
    <citation type="submission" date="2018-06" db="EMBL/GenBank/DDBJ databases">
        <title>Complete Genome Sequence of Desulfobacter hydrogenophilus (DSM3380).</title>
        <authorList>
            <person name="Marietou A."/>
            <person name="Schreiber L."/>
            <person name="Marshall I."/>
            <person name="Jorgensen B."/>
        </authorList>
    </citation>
    <scope>NUCLEOTIDE SEQUENCE [LARGE SCALE GENOMIC DNA]</scope>
    <source>
        <strain evidence="10 11">DSM 3380</strain>
    </source>
</reference>
<dbReference type="PANTHER" id="PTHR11431:SF127">
    <property type="entry name" value="BACTERIAL NON-HEME FERRITIN"/>
    <property type="match status" value="1"/>
</dbReference>
<accession>A0A328FJE7</accession>
<evidence type="ECO:0000256" key="4">
    <source>
        <dbReference type="ARBA" id="ARBA00023002"/>
    </source>
</evidence>
<dbReference type="InterPro" id="IPR008331">
    <property type="entry name" value="Ferritin_DPS_dom"/>
</dbReference>
<feature type="binding site" evidence="6">
    <location>
        <position position="53"/>
    </location>
    <ligand>
        <name>Fe cation</name>
        <dbReference type="ChEBI" id="CHEBI:24875"/>
        <label>1</label>
    </ligand>
</feature>
<evidence type="ECO:0000313" key="10">
    <source>
        <dbReference type="EMBL" id="RAM03107.1"/>
    </source>
</evidence>
<evidence type="ECO:0000256" key="5">
    <source>
        <dbReference type="ARBA" id="ARBA00023004"/>
    </source>
</evidence>
<dbReference type="Gene3D" id="1.20.1260.10">
    <property type="match status" value="1"/>
</dbReference>
<dbReference type="InterPro" id="IPR012347">
    <property type="entry name" value="Ferritin-like"/>
</dbReference>
<keyword evidence="2 7" id="KW-0409">Iron storage</keyword>
<dbReference type="GO" id="GO:0008198">
    <property type="term" value="F:ferrous iron binding"/>
    <property type="evidence" value="ECO:0007669"/>
    <property type="project" value="TreeGrafter"/>
</dbReference>
<sequence>MIATEVENALNKQLNAEIYSSYLYVSMAAQCKADDLDGCAAWLEAQAQEEMTHAAKFYNFIIQRGGRVKLTGIDGPQIEWETPLAVFEDTLAHEQKVSAMINDLMDIAIAQKDHATQIFLQWFVTEQVEEEESVGMVLGKVKRVKDSAQGMYLLDQELGLRKPEPLPGTTASASE</sequence>
<comment type="subcellular location">
    <subcellularLocation>
        <location evidence="7">Cytoplasm</location>
    </subcellularLocation>
</comment>
<dbReference type="AlphaFoldDB" id="A0A328FJE7"/>
<evidence type="ECO:0000313" key="9">
    <source>
        <dbReference type="EMBL" id="QBH11558.1"/>
    </source>
</evidence>
<evidence type="ECO:0000256" key="3">
    <source>
        <dbReference type="ARBA" id="ARBA00022723"/>
    </source>
</evidence>
<dbReference type="GO" id="GO:0006826">
    <property type="term" value="P:iron ion transport"/>
    <property type="evidence" value="ECO:0007669"/>
    <property type="project" value="InterPro"/>
</dbReference>
<protein>
    <recommendedName>
        <fullName evidence="7">Ferritin</fullName>
        <ecNumber evidence="7">1.16.3.2</ecNumber>
    </recommendedName>
</protein>
<feature type="binding site" evidence="6">
    <location>
        <position position="50"/>
    </location>
    <ligand>
        <name>Fe cation</name>
        <dbReference type="ChEBI" id="CHEBI:24875"/>
        <label>1</label>
    </ligand>
</feature>
<evidence type="ECO:0000259" key="8">
    <source>
        <dbReference type="PROSITE" id="PS50905"/>
    </source>
</evidence>
<gene>
    <name evidence="10" type="ORF">DO021_04395</name>
    <name evidence="9" type="ORF">EYB58_00660</name>
</gene>
<dbReference type="SUPFAM" id="SSF47240">
    <property type="entry name" value="Ferritin-like"/>
    <property type="match status" value="1"/>
</dbReference>
<evidence type="ECO:0000256" key="6">
    <source>
        <dbReference type="PIRSR" id="PIRSR601519-1"/>
    </source>
</evidence>
<dbReference type="InterPro" id="IPR001519">
    <property type="entry name" value="Ferritin"/>
</dbReference>